<accession>A0A7C8IJA7</accession>
<feature type="signal peptide" evidence="1">
    <location>
        <begin position="1"/>
        <end position="23"/>
    </location>
</feature>
<organism evidence="2 3">
    <name type="scientific">Massariosphaeria phaeospora</name>
    <dbReference type="NCBI Taxonomy" id="100035"/>
    <lineage>
        <taxon>Eukaryota</taxon>
        <taxon>Fungi</taxon>
        <taxon>Dikarya</taxon>
        <taxon>Ascomycota</taxon>
        <taxon>Pezizomycotina</taxon>
        <taxon>Dothideomycetes</taxon>
        <taxon>Pleosporomycetidae</taxon>
        <taxon>Pleosporales</taxon>
        <taxon>Pleosporales incertae sedis</taxon>
        <taxon>Massariosphaeria</taxon>
    </lineage>
</organism>
<dbReference type="Proteomes" id="UP000481861">
    <property type="component" value="Unassembled WGS sequence"/>
</dbReference>
<dbReference type="EMBL" id="JAADJZ010000001">
    <property type="protein sequence ID" value="KAF2877932.1"/>
    <property type="molecule type" value="Genomic_DNA"/>
</dbReference>
<name>A0A7C8IJA7_9PLEO</name>
<sequence length="303" mass="34267">MLLLTSILRSLLVICLFFSWAQAYSIDKSTCSSYPKGTESLVQNTMGRISQALSFVHDGIQNPIEELDNTNEILYKKPTENSFAKLSEQALHLLSRWDWRHRNQPSDSLYFYCKGSAFKPASDSAGSKWIVAKLPHGTGAAEYDGPSYLDKDTRPATHIACAAGAMTEYMYSDKLLAIILCPPMILEISRGYTDTQPIHNEQRLEEYMNADHFLLNVFRSLYQYAFPQHTTSMMDATTGWIESEGLKHDQALTSFYSFAYCVMAKYFTTAVPHSAFLGGLWFDPPAWAASKALMRDCELMDEF</sequence>
<evidence type="ECO:0000313" key="2">
    <source>
        <dbReference type="EMBL" id="KAF2877932.1"/>
    </source>
</evidence>
<feature type="chain" id="PRO_5028951602" evidence="1">
    <location>
        <begin position="24"/>
        <end position="303"/>
    </location>
</feature>
<proteinExistence type="predicted"/>
<reference evidence="2 3" key="1">
    <citation type="submission" date="2020-01" db="EMBL/GenBank/DDBJ databases">
        <authorList>
            <consortium name="DOE Joint Genome Institute"/>
            <person name="Haridas S."/>
            <person name="Albert R."/>
            <person name="Binder M."/>
            <person name="Bloem J."/>
            <person name="Labutti K."/>
            <person name="Salamov A."/>
            <person name="Andreopoulos B."/>
            <person name="Baker S.E."/>
            <person name="Barry K."/>
            <person name="Bills G."/>
            <person name="Bluhm B.H."/>
            <person name="Cannon C."/>
            <person name="Castanera R."/>
            <person name="Culley D.E."/>
            <person name="Daum C."/>
            <person name="Ezra D."/>
            <person name="Gonzalez J.B."/>
            <person name="Henrissat B."/>
            <person name="Kuo A."/>
            <person name="Liang C."/>
            <person name="Lipzen A."/>
            <person name="Lutzoni F."/>
            <person name="Magnuson J."/>
            <person name="Mondo S."/>
            <person name="Nolan M."/>
            <person name="Ohm R."/>
            <person name="Pangilinan J."/>
            <person name="Park H.-J.H."/>
            <person name="Ramirez L."/>
            <person name="Alfaro M."/>
            <person name="Sun H."/>
            <person name="Tritt A."/>
            <person name="Yoshinaga Y."/>
            <person name="Zwiers L.-H.L."/>
            <person name="Turgeon B.G."/>
            <person name="Goodwin S.B."/>
            <person name="Spatafora J.W."/>
            <person name="Crous P.W."/>
            <person name="Grigoriev I.V."/>
        </authorList>
    </citation>
    <scope>NUCLEOTIDE SEQUENCE [LARGE SCALE GENOMIC DNA]</scope>
    <source>
        <strain evidence="2 3">CBS 611.86</strain>
    </source>
</reference>
<evidence type="ECO:0000313" key="3">
    <source>
        <dbReference type="Proteomes" id="UP000481861"/>
    </source>
</evidence>
<dbReference type="AlphaFoldDB" id="A0A7C8IJA7"/>
<comment type="caution">
    <text evidence="2">The sequence shown here is derived from an EMBL/GenBank/DDBJ whole genome shotgun (WGS) entry which is preliminary data.</text>
</comment>
<evidence type="ECO:0000256" key="1">
    <source>
        <dbReference type="SAM" id="SignalP"/>
    </source>
</evidence>
<gene>
    <name evidence="2" type="ORF">BDV95DRAFT_556340</name>
</gene>
<protein>
    <submittedName>
        <fullName evidence="2">Uncharacterized protein</fullName>
    </submittedName>
</protein>
<keyword evidence="3" id="KW-1185">Reference proteome</keyword>
<keyword evidence="1" id="KW-0732">Signal</keyword>